<accession>A0ABS7SUF4</accession>
<proteinExistence type="predicted"/>
<dbReference type="InterPro" id="IPR014756">
    <property type="entry name" value="Ig_E-set"/>
</dbReference>
<organism evidence="2 3">
    <name type="scientific">Massilia soli</name>
    <dbReference type="NCBI Taxonomy" id="2792854"/>
    <lineage>
        <taxon>Bacteria</taxon>
        <taxon>Pseudomonadati</taxon>
        <taxon>Pseudomonadota</taxon>
        <taxon>Betaproteobacteria</taxon>
        <taxon>Burkholderiales</taxon>
        <taxon>Oxalobacteraceae</taxon>
        <taxon>Telluria group</taxon>
        <taxon>Massilia</taxon>
    </lineage>
</organism>
<dbReference type="SUPFAM" id="SSF81296">
    <property type="entry name" value="E set domains"/>
    <property type="match status" value="1"/>
</dbReference>
<dbReference type="Gene3D" id="2.60.40.10">
    <property type="entry name" value="Immunoglobulins"/>
    <property type="match status" value="1"/>
</dbReference>
<dbReference type="Pfam" id="PF08770">
    <property type="entry name" value="SoxZ"/>
    <property type="match status" value="1"/>
</dbReference>
<dbReference type="InterPro" id="IPR014880">
    <property type="entry name" value="SoxZ_dom"/>
</dbReference>
<reference evidence="2 3" key="1">
    <citation type="submission" date="2021-08" db="EMBL/GenBank/DDBJ databases">
        <title>Massilia sp. R798.</title>
        <authorList>
            <person name="Baek J.H."/>
            <person name="Jung H.S."/>
            <person name="Kim K.R."/>
            <person name="Jeon C.O."/>
        </authorList>
    </citation>
    <scope>NUCLEOTIDE SEQUENCE [LARGE SCALE GENOMIC DNA]</scope>
    <source>
        <strain evidence="2 3">R798</strain>
    </source>
</reference>
<feature type="domain" description="Sulphur oxidation protein SoxZ" evidence="1">
    <location>
        <begin position="9"/>
        <end position="101"/>
    </location>
</feature>
<protein>
    <submittedName>
        <fullName evidence="2">Thiosulfate oxidation carrier complex protein SoxZ</fullName>
    </submittedName>
</protein>
<name>A0ABS7SUF4_9BURK</name>
<keyword evidence="3" id="KW-1185">Reference proteome</keyword>
<comment type="caution">
    <text evidence="2">The sequence shown here is derived from an EMBL/GenBank/DDBJ whole genome shotgun (WGS) entry which is preliminary data.</text>
</comment>
<evidence type="ECO:0000259" key="1">
    <source>
        <dbReference type="Pfam" id="PF08770"/>
    </source>
</evidence>
<evidence type="ECO:0000313" key="3">
    <source>
        <dbReference type="Proteomes" id="UP000809349"/>
    </source>
</evidence>
<evidence type="ECO:0000313" key="2">
    <source>
        <dbReference type="EMBL" id="MBZ2209576.1"/>
    </source>
</evidence>
<dbReference type="RefSeq" id="WP_223470026.1">
    <property type="nucleotide sequence ID" value="NZ_JAFBIL020000008.1"/>
</dbReference>
<sequence>MARALINMPKTARRGEIIEIRALIGHTMETGYRPGADGVVQKRDIIRRFTVRYNGEQVFAAELHPAISANPYIAFHTVATDTGTLEFLWEGDNGFSQTETAAITVAG</sequence>
<dbReference type="InterPro" id="IPR013783">
    <property type="entry name" value="Ig-like_fold"/>
</dbReference>
<dbReference type="Proteomes" id="UP000809349">
    <property type="component" value="Unassembled WGS sequence"/>
</dbReference>
<gene>
    <name evidence="2" type="primary">soxZ</name>
    <name evidence="2" type="ORF">I4X03_020100</name>
</gene>
<dbReference type="InterPro" id="IPR030995">
    <property type="entry name" value="SoxZ"/>
</dbReference>
<dbReference type="NCBIfam" id="TIGR04490">
    <property type="entry name" value="SoxZ_true"/>
    <property type="match status" value="1"/>
</dbReference>
<dbReference type="EMBL" id="JAFBIL020000008">
    <property type="protein sequence ID" value="MBZ2209576.1"/>
    <property type="molecule type" value="Genomic_DNA"/>
</dbReference>